<reference evidence="2" key="1">
    <citation type="submission" date="2015-09" db="EMBL/GenBank/DDBJ databases">
        <title>Draft Genome Sequences of Two Novel Amoeba-resistant Intranuclear Bacteria, Candidatus Berkiella cookevillensis and Candidatus Berkiella aquae.</title>
        <authorList>
            <person name="Mehari Y.T."/>
            <person name="Arivett B.A."/>
            <person name="Farone A.L."/>
            <person name="Gunderson J.H."/>
            <person name="Farone M.B."/>
        </authorList>
    </citation>
    <scope>NUCLEOTIDE SEQUENCE [LARGE SCALE GENOMIC DNA]</scope>
    <source>
        <strain evidence="2">HT99</strain>
    </source>
</reference>
<keyword evidence="4" id="KW-1185">Reference proteome</keyword>
<feature type="region of interest" description="Disordered" evidence="1">
    <location>
        <begin position="239"/>
        <end position="332"/>
    </location>
</feature>
<feature type="compositionally biased region" description="Acidic residues" evidence="1">
    <location>
        <begin position="255"/>
        <end position="266"/>
    </location>
</feature>
<dbReference type="STRING" id="295108.HT99x_03106"/>
<organism evidence="2">
    <name type="scientific">Candidatus Berkiella aquae</name>
    <dbReference type="NCBI Taxonomy" id="295108"/>
    <lineage>
        <taxon>Bacteria</taxon>
        <taxon>Pseudomonadati</taxon>
        <taxon>Pseudomonadota</taxon>
        <taxon>Gammaproteobacteria</taxon>
        <taxon>Candidatus Berkiellales</taxon>
        <taxon>Candidatus Berkiellaceae</taxon>
        <taxon>Candidatus Berkiella</taxon>
    </lineage>
</organism>
<sequence>MQNGPINTQQSARLERDYVTPIVQMLLENIKELELPSDQTELILGNLLGIITEEKISAKSTALPFHQDDHDLKAHIASTLASHVDKEKAENALDNFYHLLHMLVHEYYLNKTPDSDEDIQKNTETADKFSQDQITGEQLYEQSLNVFNKLSIRLLAYGPEIADEDLKSAVISATKNAITIALQPSKIEIIQTSPPTFTPAYRDPILLKRAQISQDAALAEDLAKQLQEEDDRAFALRLQNEPSQEEERGQSFEDSNVDSEGSDEDNTVYYDQENSAEEDDSGDDRVQHRSQDGSSDEDSAQYYDQADTPENSEASEESSNDSYSPVRRRRSL</sequence>
<gene>
    <name evidence="3" type="ORF">HT99x_004255</name>
    <name evidence="2" type="ORF">HT99x_03106</name>
</gene>
<reference evidence="3" key="2">
    <citation type="journal article" date="2016" name="Genome Announc.">
        <title>Draft Genome Sequences of Two Novel Amoeba-Resistant Intranuclear Bacteria, 'Candidatus Berkiella cookevillensis' and 'Candidatus Berkiella aquae'.</title>
        <authorList>
            <person name="Mehari Y.T."/>
            <person name="Arivett B.A."/>
            <person name="Farone A.L."/>
            <person name="Gunderson J.H."/>
            <person name="Farone M.B."/>
        </authorList>
    </citation>
    <scope>NUCLEOTIDE SEQUENCE</scope>
    <source>
        <strain evidence="3">HT99</strain>
    </source>
</reference>
<evidence type="ECO:0000313" key="4">
    <source>
        <dbReference type="Proteomes" id="UP000051497"/>
    </source>
</evidence>
<dbReference type="AlphaFoldDB" id="A0A0Q9YB38"/>
<accession>A0A0Q9YB38</accession>
<protein>
    <submittedName>
        <fullName evidence="2">Uncharacterized protein</fullName>
    </submittedName>
</protein>
<name>A0A0Q9YB38_9GAMM</name>
<evidence type="ECO:0000256" key="1">
    <source>
        <dbReference type="SAM" id="MobiDB-lite"/>
    </source>
</evidence>
<dbReference type="EMBL" id="LKAJ02000001">
    <property type="protein sequence ID" value="MCS5710631.1"/>
    <property type="molecule type" value="Genomic_DNA"/>
</dbReference>
<dbReference type="PATRIC" id="fig|1590043.3.peg.3157"/>
<dbReference type="Proteomes" id="UP000051497">
    <property type="component" value="Unassembled WGS sequence"/>
</dbReference>
<dbReference type="RefSeq" id="WP_075067691.1">
    <property type="nucleotide sequence ID" value="NZ_LKAJ02000001.1"/>
</dbReference>
<proteinExistence type="predicted"/>
<comment type="caution">
    <text evidence="2">The sequence shown here is derived from an EMBL/GenBank/DDBJ whole genome shotgun (WGS) entry which is preliminary data.</text>
</comment>
<dbReference type="EMBL" id="LKAJ01000023">
    <property type="protein sequence ID" value="KRG17899.1"/>
    <property type="molecule type" value="Genomic_DNA"/>
</dbReference>
<evidence type="ECO:0000313" key="3">
    <source>
        <dbReference type="EMBL" id="MCS5710631.1"/>
    </source>
</evidence>
<evidence type="ECO:0000313" key="2">
    <source>
        <dbReference type="EMBL" id="KRG17899.1"/>
    </source>
</evidence>
<reference evidence="3" key="3">
    <citation type="submission" date="2021-06" db="EMBL/GenBank/DDBJ databases">
        <title>Genomic Description and Analysis of Intracellular Bacteria, Candidatus Berkiella cookevillensis and Candidatus Berkiella aquae.</title>
        <authorList>
            <person name="Kidane D.T."/>
            <person name="Mehari Y.T."/>
            <person name="Rice F.C."/>
            <person name="Arivett B.A."/>
            <person name="Farone A.L."/>
            <person name="Berk S.G."/>
            <person name="Farone M.B."/>
        </authorList>
    </citation>
    <scope>NUCLEOTIDE SEQUENCE</scope>
    <source>
        <strain evidence="3">HT99</strain>
    </source>
</reference>